<protein>
    <recommendedName>
        <fullName evidence="3">EF-hand domain-containing protein</fullName>
    </recommendedName>
</protein>
<name>A0AAN9AMY4_9CAEN</name>
<proteinExistence type="predicted"/>
<feature type="signal peptide" evidence="2">
    <location>
        <begin position="1"/>
        <end position="17"/>
    </location>
</feature>
<comment type="caution">
    <text evidence="4">The sequence shown here is derived from an EMBL/GenBank/DDBJ whole genome shotgun (WGS) entry which is preliminary data.</text>
</comment>
<dbReference type="PROSITE" id="PS51257">
    <property type="entry name" value="PROKAR_LIPOPROTEIN"/>
    <property type="match status" value="1"/>
</dbReference>
<dbReference type="Pfam" id="PF13202">
    <property type="entry name" value="EF-hand_5"/>
    <property type="match status" value="3"/>
</dbReference>
<feature type="chain" id="PRO_5042856190" description="EF-hand domain-containing protein" evidence="2">
    <location>
        <begin position="18"/>
        <end position="137"/>
    </location>
</feature>
<dbReference type="AlphaFoldDB" id="A0AAN9AMY4"/>
<dbReference type="GO" id="GO:0005509">
    <property type="term" value="F:calcium ion binding"/>
    <property type="evidence" value="ECO:0007669"/>
    <property type="project" value="InterPro"/>
</dbReference>
<evidence type="ECO:0000259" key="3">
    <source>
        <dbReference type="PROSITE" id="PS50222"/>
    </source>
</evidence>
<dbReference type="InterPro" id="IPR011992">
    <property type="entry name" value="EF-hand-dom_pair"/>
</dbReference>
<dbReference type="SUPFAM" id="SSF47473">
    <property type="entry name" value="EF-hand"/>
    <property type="match status" value="1"/>
</dbReference>
<dbReference type="EMBL" id="JBAMIC010000595">
    <property type="protein sequence ID" value="KAK7089770.1"/>
    <property type="molecule type" value="Genomic_DNA"/>
</dbReference>
<evidence type="ECO:0000313" key="5">
    <source>
        <dbReference type="Proteomes" id="UP001374579"/>
    </source>
</evidence>
<dbReference type="Proteomes" id="UP001374579">
    <property type="component" value="Unassembled WGS sequence"/>
</dbReference>
<dbReference type="InterPro" id="IPR002048">
    <property type="entry name" value="EF_hand_dom"/>
</dbReference>
<keyword evidence="5" id="KW-1185">Reference proteome</keyword>
<dbReference type="PROSITE" id="PS50222">
    <property type="entry name" value="EF_HAND_2"/>
    <property type="match status" value="2"/>
</dbReference>
<evidence type="ECO:0000256" key="1">
    <source>
        <dbReference type="ARBA" id="ARBA00022837"/>
    </source>
</evidence>
<organism evidence="4 5">
    <name type="scientific">Littorina saxatilis</name>
    <dbReference type="NCBI Taxonomy" id="31220"/>
    <lineage>
        <taxon>Eukaryota</taxon>
        <taxon>Metazoa</taxon>
        <taxon>Spiralia</taxon>
        <taxon>Lophotrochozoa</taxon>
        <taxon>Mollusca</taxon>
        <taxon>Gastropoda</taxon>
        <taxon>Caenogastropoda</taxon>
        <taxon>Littorinimorpha</taxon>
        <taxon>Littorinoidea</taxon>
        <taxon>Littorinidae</taxon>
        <taxon>Littorina</taxon>
    </lineage>
</organism>
<feature type="domain" description="EF-hand" evidence="3">
    <location>
        <begin position="92"/>
        <end position="127"/>
    </location>
</feature>
<dbReference type="Gene3D" id="1.10.238.10">
    <property type="entry name" value="EF-hand"/>
    <property type="match status" value="1"/>
</dbReference>
<reference evidence="4 5" key="1">
    <citation type="submission" date="2024-02" db="EMBL/GenBank/DDBJ databases">
        <title>Chromosome-scale genome assembly of the rough periwinkle Littorina saxatilis.</title>
        <authorList>
            <person name="De Jode A."/>
            <person name="Faria R."/>
            <person name="Formenti G."/>
            <person name="Sims Y."/>
            <person name="Smith T.P."/>
            <person name="Tracey A."/>
            <person name="Wood J.M.D."/>
            <person name="Zagrodzka Z.B."/>
            <person name="Johannesson K."/>
            <person name="Butlin R.K."/>
            <person name="Leder E.H."/>
        </authorList>
    </citation>
    <scope>NUCLEOTIDE SEQUENCE [LARGE SCALE GENOMIC DNA]</scope>
    <source>
        <strain evidence="4">Snail1</strain>
        <tissue evidence="4">Muscle</tissue>
    </source>
</reference>
<feature type="domain" description="EF-hand" evidence="3">
    <location>
        <begin position="35"/>
        <end position="70"/>
    </location>
</feature>
<dbReference type="PROSITE" id="PS00018">
    <property type="entry name" value="EF_HAND_1"/>
    <property type="match status" value="2"/>
</dbReference>
<gene>
    <name evidence="4" type="ORF">V1264_024819</name>
</gene>
<evidence type="ECO:0000256" key="2">
    <source>
        <dbReference type="SAM" id="SignalP"/>
    </source>
</evidence>
<keyword evidence="1" id="KW-0106">Calcium</keyword>
<dbReference type="InterPro" id="IPR018247">
    <property type="entry name" value="EF_Hand_1_Ca_BS"/>
</dbReference>
<keyword evidence="2" id="KW-0732">Signal</keyword>
<evidence type="ECO:0000313" key="4">
    <source>
        <dbReference type="EMBL" id="KAK7089770.1"/>
    </source>
</evidence>
<sequence>MSVKVIILAAFVALVSCQRRQGDFDDIDLNANGVLSATEVEAYCDILDTNRDGSITYYEFSLYNLTLAQNPIMRSQFAFYDNISGVKDDRIICRDDSFTFFGKLDANSDGKITLQEFTDEVAKLNAVIDAKNPPVGK</sequence>
<accession>A0AAN9AMY4</accession>